<protein>
    <submittedName>
        <fullName evidence="5">Magnesium-transporting ATPase (P-type)</fullName>
    </submittedName>
</protein>
<keyword evidence="3" id="KW-1133">Transmembrane helix</keyword>
<reference evidence="5" key="1">
    <citation type="submission" date="2020-11" db="EMBL/GenBank/DDBJ databases">
        <title>Sequencing the genomes of 1000 actinobacteria strains.</title>
        <authorList>
            <person name="Klenk H.-P."/>
        </authorList>
    </citation>
    <scope>NUCLEOTIDE SEQUENCE</scope>
    <source>
        <strain evidence="5">DSM 43175</strain>
    </source>
</reference>
<dbReference type="Proteomes" id="UP000614047">
    <property type="component" value="Unassembled WGS sequence"/>
</dbReference>
<sequence length="176" mass="19292">MGERTSRVRRGGDRPTMLLRAWLFMGVICAALAMAGFFYVLLNAGWHPGAPTGPGEPLHHAYRQATTMTFLGLVAGQIGTAFAARTERASLRSVGVFSNPLLLWGIAFELALAAVIIYTPPFQDLLGTAALTWDMLAFVVPFPLVVWGADELRRRLARRRAGSALARRQRSLRDTP</sequence>
<evidence type="ECO:0000256" key="3">
    <source>
        <dbReference type="SAM" id="Phobius"/>
    </source>
</evidence>
<organism evidence="5 6">
    <name type="scientific">Actinomadura viridis</name>
    <dbReference type="NCBI Taxonomy" id="58110"/>
    <lineage>
        <taxon>Bacteria</taxon>
        <taxon>Bacillati</taxon>
        <taxon>Actinomycetota</taxon>
        <taxon>Actinomycetes</taxon>
        <taxon>Streptosporangiales</taxon>
        <taxon>Thermomonosporaceae</taxon>
        <taxon>Actinomadura</taxon>
    </lineage>
</organism>
<keyword evidence="3" id="KW-0472">Membrane</keyword>
<dbReference type="GO" id="GO:0019829">
    <property type="term" value="F:ATPase-coupled monoatomic cation transmembrane transporter activity"/>
    <property type="evidence" value="ECO:0007669"/>
    <property type="project" value="TreeGrafter"/>
</dbReference>
<keyword evidence="6" id="KW-1185">Reference proteome</keyword>
<proteinExistence type="predicted"/>
<accession>A0A931DQZ8</accession>
<dbReference type="EMBL" id="JADOUA010000001">
    <property type="protein sequence ID" value="MBG6091785.1"/>
    <property type="molecule type" value="Genomic_DNA"/>
</dbReference>
<comment type="subcellular location">
    <subcellularLocation>
        <location evidence="1">Cell membrane</location>
        <topology evidence="1">Multi-pass membrane protein</topology>
    </subcellularLocation>
</comment>
<gene>
    <name evidence="5" type="ORF">IW256_005898</name>
</gene>
<evidence type="ECO:0000256" key="2">
    <source>
        <dbReference type="ARBA" id="ARBA00022475"/>
    </source>
</evidence>
<dbReference type="PANTHER" id="PTHR43294">
    <property type="entry name" value="SODIUM/POTASSIUM-TRANSPORTING ATPASE SUBUNIT ALPHA"/>
    <property type="match status" value="1"/>
</dbReference>
<evidence type="ECO:0000313" key="6">
    <source>
        <dbReference type="Proteomes" id="UP000614047"/>
    </source>
</evidence>
<dbReference type="GO" id="GO:1902600">
    <property type="term" value="P:proton transmembrane transport"/>
    <property type="evidence" value="ECO:0007669"/>
    <property type="project" value="TreeGrafter"/>
</dbReference>
<dbReference type="InterPro" id="IPR050510">
    <property type="entry name" value="Cation_transp_ATPase_P-type"/>
</dbReference>
<keyword evidence="3" id="KW-0812">Transmembrane</keyword>
<dbReference type="RefSeq" id="WP_197014058.1">
    <property type="nucleotide sequence ID" value="NZ_BAABES010000002.1"/>
</dbReference>
<dbReference type="Pfam" id="PF00689">
    <property type="entry name" value="Cation_ATPase_C"/>
    <property type="match status" value="1"/>
</dbReference>
<dbReference type="InterPro" id="IPR006068">
    <property type="entry name" value="ATPase_P-typ_cation-transptr_C"/>
</dbReference>
<feature type="transmembrane region" description="Helical" evidence="3">
    <location>
        <begin position="96"/>
        <end position="118"/>
    </location>
</feature>
<feature type="transmembrane region" description="Helical" evidence="3">
    <location>
        <begin position="62"/>
        <end position="84"/>
    </location>
</feature>
<comment type="caution">
    <text evidence="5">The sequence shown here is derived from an EMBL/GenBank/DDBJ whole genome shotgun (WGS) entry which is preliminary data.</text>
</comment>
<dbReference type="PANTHER" id="PTHR43294:SF21">
    <property type="entry name" value="CATION TRANSPORTING ATPASE"/>
    <property type="match status" value="1"/>
</dbReference>
<dbReference type="Gene3D" id="1.20.1110.10">
    <property type="entry name" value="Calcium-transporting ATPase, transmembrane domain"/>
    <property type="match status" value="1"/>
</dbReference>
<dbReference type="SUPFAM" id="SSF81665">
    <property type="entry name" value="Calcium ATPase, transmembrane domain M"/>
    <property type="match status" value="1"/>
</dbReference>
<dbReference type="AlphaFoldDB" id="A0A931DQZ8"/>
<feature type="transmembrane region" description="Helical" evidence="3">
    <location>
        <begin position="21"/>
        <end position="42"/>
    </location>
</feature>
<evidence type="ECO:0000256" key="1">
    <source>
        <dbReference type="ARBA" id="ARBA00004651"/>
    </source>
</evidence>
<feature type="domain" description="Cation-transporting P-type ATPase C-terminal" evidence="4">
    <location>
        <begin position="16"/>
        <end position="155"/>
    </location>
</feature>
<name>A0A931DQZ8_9ACTN</name>
<keyword evidence="2" id="KW-1003">Cell membrane</keyword>
<dbReference type="GO" id="GO:0005886">
    <property type="term" value="C:plasma membrane"/>
    <property type="evidence" value="ECO:0007669"/>
    <property type="project" value="UniProtKB-SubCell"/>
</dbReference>
<dbReference type="InterPro" id="IPR023298">
    <property type="entry name" value="ATPase_P-typ_TM_dom_sf"/>
</dbReference>
<feature type="transmembrane region" description="Helical" evidence="3">
    <location>
        <begin position="130"/>
        <end position="149"/>
    </location>
</feature>
<evidence type="ECO:0000313" key="5">
    <source>
        <dbReference type="EMBL" id="MBG6091785.1"/>
    </source>
</evidence>
<evidence type="ECO:0000259" key="4">
    <source>
        <dbReference type="Pfam" id="PF00689"/>
    </source>
</evidence>